<dbReference type="InterPro" id="IPR001610">
    <property type="entry name" value="PAC"/>
</dbReference>
<evidence type="ECO:0000256" key="6">
    <source>
        <dbReference type="ARBA" id="ARBA00022485"/>
    </source>
</evidence>
<feature type="domain" description="Histidine kinase" evidence="17">
    <location>
        <begin position="683"/>
        <end position="877"/>
    </location>
</feature>
<evidence type="ECO:0000256" key="2">
    <source>
        <dbReference type="ARBA" id="ARBA00001966"/>
    </source>
</evidence>
<evidence type="ECO:0000259" key="17">
    <source>
        <dbReference type="PROSITE" id="PS50109"/>
    </source>
</evidence>
<evidence type="ECO:0000256" key="10">
    <source>
        <dbReference type="ARBA" id="ARBA00022777"/>
    </source>
</evidence>
<dbReference type="InterPro" id="IPR005467">
    <property type="entry name" value="His_kinase_dom"/>
</dbReference>
<evidence type="ECO:0000256" key="14">
    <source>
        <dbReference type="ARBA" id="ARBA00024827"/>
    </source>
</evidence>
<evidence type="ECO:0000256" key="7">
    <source>
        <dbReference type="ARBA" id="ARBA00022490"/>
    </source>
</evidence>
<dbReference type="InterPro" id="IPR004358">
    <property type="entry name" value="Sig_transdc_His_kin-like_C"/>
</dbReference>
<dbReference type="NCBIfam" id="TIGR00229">
    <property type="entry name" value="sensory_box"/>
    <property type="match status" value="3"/>
</dbReference>
<dbReference type="GO" id="GO:0016020">
    <property type="term" value="C:membrane"/>
    <property type="evidence" value="ECO:0007669"/>
    <property type="project" value="InterPro"/>
</dbReference>
<dbReference type="InterPro" id="IPR035965">
    <property type="entry name" value="PAS-like_dom_sf"/>
</dbReference>
<dbReference type="CDD" id="cd00130">
    <property type="entry name" value="PAS"/>
    <property type="match status" value="3"/>
</dbReference>
<dbReference type="Pfam" id="PF02518">
    <property type="entry name" value="HATPase_c"/>
    <property type="match status" value="1"/>
</dbReference>
<feature type="domain" description="PAS" evidence="18">
    <location>
        <begin position="142"/>
        <end position="212"/>
    </location>
</feature>
<dbReference type="SMART" id="SM00086">
    <property type="entry name" value="PAC"/>
    <property type="match status" value="3"/>
</dbReference>
<dbReference type="InterPro" id="IPR036890">
    <property type="entry name" value="HATPase_C_sf"/>
</dbReference>
<keyword evidence="10" id="KW-0418">Kinase</keyword>
<dbReference type="GO" id="GO:0046983">
    <property type="term" value="F:protein dimerization activity"/>
    <property type="evidence" value="ECO:0007669"/>
    <property type="project" value="InterPro"/>
</dbReference>
<dbReference type="EMBL" id="JALJEJ010000007">
    <property type="protein sequence ID" value="MCJ8210973.1"/>
    <property type="molecule type" value="Genomic_DNA"/>
</dbReference>
<dbReference type="SUPFAM" id="SSF55785">
    <property type="entry name" value="PYP-like sensor domain (PAS domain)"/>
    <property type="match status" value="5"/>
</dbReference>
<evidence type="ECO:0000256" key="9">
    <source>
        <dbReference type="ARBA" id="ARBA00022723"/>
    </source>
</evidence>
<keyword evidence="6" id="KW-0004">4Fe-4S</keyword>
<dbReference type="SMART" id="SM00091">
    <property type="entry name" value="PAS"/>
    <property type="match status" value="2"/>
</dbReference>
<dbReference type="Pfam" id="PF08448">
    <property type="entry name" value="PAS_4"/>
    <property type="match status" value="1"/>
</dbReference>
<dbReference type="Proteomes" id="UP001139450">
    <property type="component" value="Unassembled WGS sequence"/>
</dbReference>
<evidence type="ECO:0000256" key="8">
    <source>
        <dbReference type="ARBA" id="ARBA00022679"/>
    </source>
</evidence>
<dbReference type="PRINTS" id="PR00344">
    <property type="entry name" value="BCTRLSENSOR"/>
</dbReference>
<dbReference type="EC" id="2.7.13.3" evidence="4"/>
<reference evidence="20" key="1">
    <citation type="submission" date="2022-04" db="EMBL/GenBank/DDBJ databases">
        <title>Mucilaginibacter sp. RS28 isolated from freshwater.</title>
        <authorList>
            <person name="Ko S.-R."/>
        </authorList>
    </citation>
    <scope>NUCLEOTIDE SEQUENCE</scope>
    <source>
        <strain evidence="20">RS28</strain>
    </source>
</reference>
<evidence type="ECO:0000256" key="3">
    <source>
        <dbReference type="ARBA" id="ARBA00004496"/>
    </source>
</evidence>
<evidence type="ECO:0000256" key="1">
    <source>
        <dbReference type="ARBA" id="ARBA00000085"/>
    </source>
</evidence>
<sequence length="878" mass="100167">MKKFQLNADFPAELTQTRFFEAVLAAMPDYVYAFNRDHRFAYVNQVMQGLFGENIRLIGKNFEDLDYPVELAQKLHGYIEQVFITGETAEDEVFYTSPTGVSAYFNFSWGPVFNDSGEVELVVGISRDMTERRELEERIRESEARWRGLIETLAQSTWETDPDGYVVKDSPSWRAYTGQTLSEWLGEGWVNAIHPSQRTPALQQWKEVLKMGKDLDAELSLYHAATQTYRWTNVRATRVFDEKGNVVKWVGMNIDIEDRKRTEEARLESEDRFRSFVDTTTDVVYRMSPDWREMYLLNGRGFLKDVTHPDNTWIDVYIPLDEQAVVKNTINNAIKYKHMFELEHRVKRSDGYVGWLQSRAVPLLDKNGAIKEWLGASTDITHRRNVQEALQNFNVQLEQEVATRTIELQENKDLLQVTLNSSSDMIQVFRAVRDKDGKIIDFVWVLNNQAAEEIYGDVIGQSLLQNNPGVVEQGIFDNFVKVTETGASLQYEKHYVHEQFNGWFYQSVIKLNDGVATCTRDITERKEVELALQKSHDQLQSIFNTTLLQMSILQAIRNEDGEIDDFLITLVNKELEKETGRNDLVGKRYLHEYPGVKEAGLFGLIVKTVETGEPQSTEYYYPYEGFNKWFSCMFVKLNDGVVATNLDISAGKLAEEKVRQLESEQQLEIFRATLTTQEEERGRISESLHNGLGQLLYGIKLSLDNVAEEEATTDPEKFRGDLKYTQSLLSDAISETRRISHELMPAILEEFGLKAALKDVCDQLQKAVKISLSLKGFNNRLDKYLELAIFRTVQELLINVVKHAEAAEARAELTAANKGINIRVSDNGKGIQADKKGRPGIGLASIRNKVKLLNGNVKVLSGPAKGTTIEVEIPWANG</sequence>
<keyword evidence="11" id="KW-0408">Iron</keyword>
<dbReference type="Gene3D" id="3.30.450.20">
    <property type="entry name" value="PAS domain"/>
    <property type="match status" value="5"/>
</dbReference>
<dbReference type="Gene3D" id="1.20.5.1930">
    <property type="match status" value="1"/>
</dbReference>
<evidence type="ECO:0000256" key="5">
    <source>
        <dbReference type="ARBA" id="ARBA00017322"/>
    </source>
</evidence>
<protein>
    <recommendedName>
        <fullName evidence="5">Oxygen sensor histidine kinase NreB</fullName>
        <ecNumber evidence="4">2.7.13.3</ecNumber>
    </recommendedName>
    <alternativeName>
        <fullName evidence="15">Nitrogen regulation protein B</fullName>
    </alternativeName>
</protein>
<evidence type="ECO:0000259" key="19">
    <source>
        <dbReference type="PROSITE" id="PS50113"/>
    </source>
</evidence>
<dbReference type="InterPro" id="IPR000014">
    <property type="entry name" value="PAS"/>
</dbReference>
<comment type="caution">
    <text evidence="20">The sequence shown here is derived from an EMBL/GenBank/DDBJ whole genome shotgun (WGS) entry which is preliminary data.</text>
</comment>
<dbReference type="GO" id="GO:0000155">
    <property type="term" value="F:phosphorelay sensor kinase activity"/>
    <property type="evidence" value="ECO:0007669"/>
    <property type="project" value="InterPro"/>
</dbReference>
<evidence type="ECO:0000256" key="15">
    <source>
        <dbReference type="ARBA" id="ARBA00030800"/>
    </source>
</evidence>
<evidence type="ECO:0000256" key="11">
    <source>
        <dbReference type="ARBA" id="ARBA00023004"/>
    </source>
</evidence>
<evidence type="ECO:0000256" key="16">
    <source>
        <dbReference type="SAM" id="Coils"/>
    </source>
</evidence>
<dbReference type="GO" id="GO:0046872">
    <property type="term" value="F:metal ion binding"/>
    <property type="evidence" value="ECO:0007669"/>
    <property type="project" value="UniProtKB-KW"/>
</dbReference>
<feature type="domain" description="PAC" evidence="19">
    <location>
        <begin position="215"/>
        <end position="268"/>
    </location>
</feature>
<dbReference type="InterPro" id="IPR013655">
    <property type="entry name" value="PAS_fold_3"/>
</dbReference>
<keyword evidence="12" id="KW-0902">Two-component regulatory system</keyword>
<dbReference type="InterPro" id="IPR003594">
    <property type="entry name" value="HATPase_dom"/>
</dbReference>
<dbReference type="InterPro" id="IPR013656">
    <property type="entry name" value="PAS_4"/>
</dbReference>
<evidence type="ECO:0000256" key="4">
    <source>
        <dbReference type="ARBA" id="ARBA00012438"/>
    </source>
</evidence>
<keyword evidence="16" id="KW-0175">Coiled coil</keyword>
<dbReference type="GO" id="GO:0005737">
    <property type="term" value="C:cytoplasm"/>
    <property type="evidence" value="ECO:0007669"/>
    <property type="project" value="UniProtKB-SubCell"/>
</dbReference>
<evidence type="ECO:0000256" key="13">
    <source>
        <dbReference type="ARBA" id="ARBA00023014"/>
    </source>
</evidence>
<evidence type="ECO:0000313" key="21">
    <source>
        <dbReference type="Proteomes" id="UP001139450"/>
    </source>
</evidence>
<dbReference type="AlphaFoldDB" id="A0A9X1X783"/>
<evidence type="ECO:0000313" key="20">
    <source>
        <dbReference type="EMBL" id="MCJ8210973.1"/>
    </source>
</evidence>
<proteinExistence type="predicted"/>
<dbReference type="InterPro" id="IPR011712">
    <property type="entry name" value="Sig_transdc_His_kin_sub3_dim/P"/>
</dbReference>
<dbReference type="InterPro" id="IPR050482">
    <property type="entry name" value="Sensor_HK_TwoCompSys"/>
</dbReference>
<organism evidence="20 21">
    <name type="scientific">Mucilaginibacter straminoryzae</name>
    <dbReference type="NCBI Taxonomy" id="2932774"/>
    <lineage>
        <taxon>Bacteria</taxon>
        <taxon>Pseudomonadati</taxon>
        <taxon>Bacteroidota</taxon>
        <taxon>Sphingobacteriia</taxon>
        <taxon>Sphingobacteriales</taxon>
        <taxon>Sphingobacteriaceae</taxon>
        <taxon>Mucilaginibacter</taxon>
    </lineage>
</organism>
<comment type="subcellular location">
    <subcellularLocation>
        <location evidence="3">Cytoplasm</location>
    </subcellularLocation>
</comment>
<dbReference type="PROSITE" id="PS50109">
    <property type="entry name" value="HIS_KIN"/>
    <property type="match status" value="1"/>
</dbReference>
<comment type="catalytic activity">
    <reaction evidence="1">
        <text>ATP + protein L-histidine = ADP + protein N-phospho-L-histidine.</text>
        <dbReference type="EC" id="2.7.13.3"/>
    </reaction>
</comment>
<dbReference type="RefSeq" id="WP_245131107.1">
    <property type="nucleotide sequence ID" value="NZ_JALJEJ010000007.1"/>
</dbReference>
<keyword evidence="13" id="KW-0411">Iron-sulfur</keyword>
<dbReference type="GO" id="GO:0051539">
    <property type="term" value="F:4 iron, 4 sulfur cluster binding"/>
    <property type="evidence" value="ECO:0007669"/>
    <property type="project" value="UniProtKB-KW"/>
</dbReference>
<dbReference type="PROSITE" id="PS50112">
    <property type="entry name" value="PAS"/>
    <property type="match status" value="1"/>
</dbReference>
<comment type="cofactor">
    <cofactor evidence="2">
        <name>[4Fe-4S] cluster</name>
        <dbReference type="ChEBI" id="CHEBI:49883"/>
    </cofactor>
</comment>
<keyword evidence="8" id="KW-0808">Transferase</keyword>
<gene>
    <name evidence="20" type="ORF">MUY27_14740</name>
</gene>
<dbReference type="PANTHER" id="PTHR24421">
    <property type="entry name" value="NITRATE/NITRITE SENSOR PROTEIN NARX-RELATED"/>
    <property type="match status" value="1"/>
</dbReference>
<keyword evidence="9" id="KW-0479">Metal-binding</keyword>
<feature type="domain" description="PAC" evidence="19">
    <location>
        <begin position="89"/>
        <end position="141"/>
    </location>
</feature>
<name>A0A9X1X783_9SPHI</name>
<keyword evidence="21" id="KW-1185">Reference proteome</keyword>
<dbReference type="SUPFAM" id="SSF55874">
    <property type="entry name" value="ATPase domain of HSP90 chaperone/DNA topoisomerase II/histidine kinase"/>
    <property type="match status" value="1"/>
</dbReference>
<dbReference type="SMART" id="SM00387">
    <property type="entry name" value="HATPase_c"/>
    <property type="match status" value="1"/>
</dbReference>
<feature type="domain" description="PAC" evidence="19">
    <location>
        <begin position="340"/>
        <end position="392"/>
    </location>
</feature>
<dbReference type="InterPro" id="IPR000700">
    <property type="entry name" value="PAS-assoc_C"/>
</dbReference>
<dbReference type="Pfam" id="PF08447">
    <property type="entry name" value="PAS_3"/>
    <property type="match status" value="2"/>
</dbReference>
<comment type="function">
    <text evidence="14">Member of the two-component regulatory system NreB/NreC involved in the control of dissimilatory nitrate/nitrite reduction in response to oxygen. NreB functions as a direct oxygen sensor histidine kinase which is autophosphorylated, in the absence of oxygen, probably at the conserved histidine residue, and transfers its phosphate group probably to a conserved aspartate residue of NreC. NreB/NreC activates the expression of the nitrate (narGHJI) and nitrite (nir) reductase operons, as well as the putative nitrate transporter gene narT.</text>
</comment>
<keyword evidence="7" id="KW-0963">Cytoplasm</keyword>
<evidence type="ECO:0000256" key="12">
    <source>
        <dbReference type="ARBA" id="ARBA00023012"/>
    </source>
</evidence>
<evidence type="ECO:0000259" key="18">
    <source>
        <dbReference type="PROSITE" id="PS50112"/>
    </source>
</evidence>
<dbReference type="Pfam" id="PF07730">
    <property type="entry name" value="HisKA_3"/>
    <property type="match status" value="1"/>
</dbReference>
<dbReference type="PROSITE" id="PS50113">
    <property type="entry name" value="PAC"/>
    <property type="match status" value="3"/>
</dbReference>
<dbReference type="CDD" id="cd16917">
    <property type="entry name" value="HATPase_UhpB-NarQ-NarX-like"/>
    <property type="match status" value="1"/>
</dbReference>
<dbReference type="Gene3D" id="3.30.565.10">
    <property type="entry name" value="Histidine kinase-like ATPase, C-terminal domain"/>
    <property type="match status" value="1"/>
</dbReference>
<accession>A0A9X1X783</accession>
<feature type="coiled-coil region" evidence="16">
    <location>
        <begin position="125"/>
        <end position="152"/>
    </location>
</feature>